<feature type="compositionally biased region" description="Basic residues" evidence="1">
    <location>
        <begin position="360"/>
        <end position="373"/>
    </location>
</feature>
<organism evidence="2 3">
    <name type="scientific">Aspergillus leporis</name>
    <dbReference type="NCBI Taxonomy" id="41062"/>
    <lineage>
        <taxon>Eukaryota</taxon>
        <taxon>Fungi</taxon>
        <taxon>Dikarya</taxon>
        <taxon>Ascomycota</taxon>
        <taxon>Pezizomycotina</taxon>
        <taxon>Eurotiomycetes</taxon>
        <taxon>Eurotiomycetidae</taxon>
        <taxon>Eurotiales</taxon>
        <taxon>Aspergillaceae</taxon>
        <taxon>Aspergillus</taxon>
        <taxon>Aspergillus subgen. Circumdati</taxon>
    </lineage>
</organism>
<dbReference type="PANTHER" id="PTHR37538">
    <property type="entry name" value="BTB DOMAIN-CONTAINING PROTEIN"/>
    <property type="match status" value="1"/>
</dbReference>
<accession>A0A5N5XG00</accession>
<dbReference type="OrthoDB" id="3594103at2759"/>
<dbReference type="PANTHER" id="PTHR37538:SF1">
    <property type="entry name" value="BTB DOMAIN-CONTAINING PROTEIN"/>
    <property type="match status" value="1"/>
</dbReference>
<feature type="compositionally biased region" description="Low complexity" evidence="1">
    <location>
        <begin position="277"/>
        <end position="288"/>
    </location>
</feature>
<evidence type="ECO:0008006" key="4">
    <source>
        <dbReference type="Google" id="ProtNLM"/>
    </source>
</evidence>
<name>A0A5N5XG00_9EURO</name>
<keyword evidence="3" id="KW-1185">Reference proteome</keyword>
<feature type="compositionally biased region" description="Acidic residues" evidence="1">
    <location>
        <begin position="255"/>
        <end position="275"/>
    </location>
</feature>
<dbReference type="Proteomes" id="UP000326565">
    <property type="component" value="Unassembled WGS sequence"/>
</dbReference>
<evidence type="ECO:0000313" key="2">
    <source>
        <dbReference type="EMBL" id="KAB8079105.1"/>
    </source>
</evidence>
<evidence type="ECO:0000256" key="1">
    <source>
        <dbReference type="SAM" id="MobiDB-lite"/>
    </source>
</evidence>
<feature type="compositionally biased region" description="Basic and acidic residues" evidence="1">
    <location>
        <begin position="374"/>
        <end position="384"/>
    </location>
</feature>
<feature type="compositionally biased region" description="Acidic residues" evidence="1">
    <location>
        <begin position="290"/>
        <end position="306"/>
    </location>
</feature>
<sequence length="436" mass="49488">MHLDTIEAGSYIDAEVREYPQPPSSPYKAPIVTLIIGRDEYIIPEYYLRQFPQLRRSPKAFEHTFNPSLKFVSSLDIDEDIGHTLVHYLYTGEYETLRDSPDPSTPKRTTEYRRSVLVYLAARKYGLEGLESHAKHYMEVFDRDVPTSDILRIARSIYSRLPKDDTWFQEYVRVKVEDEFEADSGAFKRDWFLGGFGRDAGFDRLLVRIVVDVYSEKLAAAVDFGRFQNGGRHIVHSMANGDAVRIVEETIHEEPEPEEEEEEPAFEDVVPEVEPYDGTGSVEEVGVGYEDGDGDVQQEQEQEPVSDDWPLTPSPPPLPSSTSPVLDEDRDGKNAPLPHPESESQPHPEEPKDDDFWGPLRKRAKNKKKNKKLKVAEADTEPKAEFGSSERWPEVRHAASDESYVYAPPTPLSPLYEEPAPLPLRPASASVIEGTR</sequence>
<proteinExistence type="predicted"/>
<dbReference type="EMBL" id="ML732153">
    <property type="protein sequence ID" value="KAB8079105.1"/>
    <property type="molecule type" value="Genomic_DNA"/>
</dbReference>
<dbReference type="AlphaFoldDB" id="A0A5N5XG00"/>
<evidence type="ECO:0000313" key="3">
    <source>
        <dbReference type="Proteomes" id="UP000326565"/>
    </source>
</evidence>
<reference evidence="2 3" key="1">
    <citation type="submission" date="2019-04" db="EMBL/GenBank/DDBJ databases">
        <title>Friends and foes A comparative genomics study of 23 Aspergillus species from section Flavi.</title>
        <authorList>
            <consortium name="DOE Joint Genome Institute"/>
            <person name="Kjaerbolling I."/>
            <person name="Vesth T."/>
            <person name="Frisvad J.C."/>
            <person name="Nybo J.L."/>
            <person name="Theobald S."/>
            <person name="Kildgaard S."/>
            <person name="Isbrandt T."/>
            <person name="Kuo A."/>
            <person name="Sato A."/>
            <person name="Lyhne E.K."/>
            <person name="Kogle M.E."/>
            <person name="Wiebenga A."/>
            <person name="Kun R.S."/>
            <person name="Lubbers R.J."/>
            <person name="Makela M.R."/>
            <person name="Barry K."/>
            <person name="Chovatia M."/>
            <person name="Clum A."/>
            <person name="Daum C."/>
            <person name="Haridas S."/>
            <person name="He G."/>
            <person name="LaButti K."/>
            <person name="Lipzen A."/>
            <person name="Mondo S."/>
            <person name="Riley R."/>
            <person name="Salamov A."/>
            <person name="Simmons B.A."/>
            <person name="Magnuson J.K."/>
            <person name="Henrissat B."/>
            <person name="Mortensen U.H."/>
            <person name="Larsen T.O."/>
            <person name="Devries R.P."/>
            <person name="Grigoriev I.V."/>
            <person name="Machida M."/>
            <person name="Baker S.E."/>
            <person name="Andersen M.R."/>
        </authorList>
    </citation>
    <scope>NUCLEOTIDE SEQUENCE [LARGE SCALE GENOMIC DNA]</scope>
    <source>
        <strain evidence="2 3">CBS 151.66</strain>
    </source>
</reference>
<gene>
    <name evidence="2" type="ORF">BDV29DRAFT_112192</name>
</gene>
<protein>
    <recommendedName>
        <fullName evidence="4">BTB domain-containing protein</fullName>
    </recommendedName>
</protein>
<feature type="region of interest" description="Disordered" evidence="1">
    <location>
        <begin position="252"/>
        <end position="397"/>
    </location>
</feature>
<feature type="compositionally biased region" description="Basic and acidic residues" evidence="1">
    <location>
        <begin position="340"/>
        <end position="350"/>
    </location>
</feature>